<protein>
    <recommendedName>
        <fullName evidence="1">Heterokaryon incompatibility domain-containing protein</fullName>
    </recommendedName>
</protein>
<proteinExistence type="predicted"/>
<accession>A0A9P1M8S5</accession>
<dbReference type="OrthoDB" id="4161196at2759"/>
<evidence type="ECO:0000313" key="2">
    <source>
        <dbReference type="EMBL" id="CAI4213976.1"/>
    </source>
</evidence>
<keyword evidence="3" id="KW-1185">Reference proteome</keyword>
<dbReference type="Proteomes" id="UP000838763">
    <property type="component" value="Unassembled WGS sequence"/>
</dbReference>
<gene>
    <name evidence="2" type="ORF">PPNO1_LOCUS3712</name>
</gene>
<name>A0A9P1M8S5_9PEZI</name>
<comment type="caution">
    <text evidence="2">The sequence shown here is derived from an EMBL/GenBank/DDBJ whole genome shotgun (WGS) entry which is preliminary data.</text>
</comment>
<evidence type="ECO:0000259" key="1">
    <source>
        <dbReference type="Pfam" id="PF06985"/>
    </source>
</evidence>
<dbReference type="EMBL" id="CALLCH030000010">
    <property type="protein sequence ID" value="CAI4213976.1"/>
    <property type="molecule type" value="Genomic_DNA"/>
</dbReference>
<feature type="domain" description="Heterokaryon incompatibility" evidence="1">
    <location>
        <begin position="208"/>
        <end position="363"/>
    </location>
</feature>
<dbReference type="AlphaFoldDB" id="A0A9P1M8S5"/>
<evidence type="ECO:0000313" key="3">
    <source>
        <dbReference type="Proteomes" id="UP000838763"/>
    </source>
</evidence>
<dbReference type="PANTHER" id="PTHR33112:SF10">
    <property type="entry name" value="TOL"/>
    <property type="match status" value="1"/>
</dbReference>
<dbReference type="Pfam" id="PF06985">
    <property type="entry name" value="HET"/>
    <property type="match status" value="1"/>
</dbReference>
<dbReference type="InterPro" id="IPR010730">
    <property type="entry name" value="HET"/>
</dbReference>
<reference evidence="2" key="1">
    <citation type="submission" date="2022-11" db="EMBL/GenBank/DDBJ databases">
        <authorList>
            <person name="Scott C."/>
            <person name="Bruce N."/>
        </authorList>
    </citation>
    <scope>NUCLEOTIDE SEQUENCE</scope>
</reference>
<sequence>MSLCDNCRAFDIQAFKSDGTREYRGRGIPCHAAVLGANAGCNFCILLVDAFLDEYESMASKPLNSWFDLRAVGKALGDDCAEGMGLEGFDIALVDFPLEINGVTDYLGQRRLYFHVAADPGSAAQTSGDVIGPIPQDDPLSEASLEYLRSWLNRCTETHKACARSISGAILNSRDAPLPTRCLLIDGVDQSGDLRYRLEETLGKTGCYLTLSHRWNDDTETSKTTWKNYARRKEGKDLNLPPLFRDTILLAHKLGIPYVWIDSVCIVQDGDDWVTESLKMADYYQNSLLTVAAALEDSSQHGLALSKLPSERMPQLARLPYREKSGRQRGYMYVYKSSTAVPESYKQLLTSSDLLTRGWVFQEWSLSRRIACFASHTSGYRLFVHCQSEMPRNECGDSVASRRNDLNWGQTLAFAANSPLVPWLQWQMAVERFSAAALTKPDKDRTIALAGVAKECREVIRILAQGGAYANERADVTPTRRLSPDDHFVHAYVAGLWVRNLHSDLLWRQSCDRSTVRSRIVGFPTWSWASILVPVIWALDDDKRSLQSSKFMGITTEDGTYHDVNLCESMEADKVSGLEPHPSRAFDVDCMHGILHFSGKLVPVGILGEVTRDEWKQRFNAKLPGLNVSVFSDWRNLFKMQLPSHSPVICGWGSLEHPEFQEYGSDSSDDDTRTIYAFPLTQGETSSSDLGMTFDVFWSVLYLRKVRDQFERVGMGCIFGPDVVRALKAAEERSIVLC</sequence>
<dbReference type="PANTHER" id="PTHR33112">
    <property type="entry name" value="DOMAIN PROTEIN, PUTATIVE-RELATED"/>
    <property type="match status" value="1"/>
</dbReference>
<organism evidence="2 3">
    <name type="scientific">Parascedosporium putredinis</name>
    <dbReference type="NCBI Taxonomy" id="1442378"/>
    <lineage>
        <taxon>Eukaryota</taxon>
        <taxon>Fungi</taxon>
        <taxon>Dikarya</taxon>
        <taxon>Ascomycota</taxon>
        <taxon>Pezizomycotina</taxon>
        <taxon>Sordariomycetes</taxon>
        <taxon>Hypocreomycetidae</taxon>
        <taxon>Microascales</taxon>
        <taxon>Microascaceae</taxon>
        <taxon>Parascedosporium</taxon>
    </lineage>
</organism>